<dbReference type="AlphaFoldDB" id="A0A6I8LVB9"/>
<protein>
    <submittedName>
        <fullName evidence="1">Uncharacterized protein</fullName>
    </submittedName>
</protein>
<evidence type="ECO:0000313" key="1">
    <source>
        <dbReference type="EMBL" id="VVJ21080.1"/>
    </source>
</evidence>
<proteinExistence type="predicted"/>
<organism evidence="1 2">
    <name type="scientific">Amycolatopsis camponoti</name>
    <dbReference type="NCBI Taxonomy" id="2606593"/>
    <lineage>
        <taxon>Bacteria</taxon>
        <taxon>Bacillati</taxon>
        <taxon>Actinomycetota</taxon>
        <taxon>Actinomycetes</taxon>
        <taxon>Pseudonocardiales</taxon>
        <taxon>Pseudonocardiaceae</taxon>
        <taxon>Amycolatopsis</taxon>
    </lineage>
</organism>
<evidence type="ECO:0000313" key="2">
    <source>
        <dbReference type="Proteomes" id="UP000399805"/>
    </source>
</evidence>
<dbReference type="Proteomes" id="UP000399805">
    <property type="component" value="Unassembled WGS sequence"/>
</dbReference>
<dbReference type="RefSeq" id="WP_155546083.1">
    <property type="nucleotide sequence ID" value="NZ_CABVGP010000002.1"/>
</dbReference>
<dbReference type="EMBL" id="CABVGP010000002">
    <property type="protein sequence ID" value="VVJ21080.1"/>
    <property type="molecule type" value="Genomic_DNA"/>
</dbReference>
<name>A0A6I8LVB9_9PSEU</name>
<keyword evidence="2" id="KW-1185">Reference proteome</keyword>
<sequence>MLVVVQHPVVDVRGLLPGPDHRIDSPKWPHPLRVHPRGSQDDCRTDFIRGLGPVRRRMRGNPSPWLNESFYVDARNRIVLSRMRGTEPRLPFRVRLKPLFRRFYSDGVVGRFEIGFFCDLDFRGLDLATITSGARTALGVLARIRGGAAEPQPLAHFGQALAGHLLSATTRRTADGFTPPRWWVSVGTPGVFLELQQRSKDEPPPVRLWHTSPIVTNTPVSCWTIADSADSDRELLRRLRVQVSHLHADLAALETVLGFCRSGRLAPGAGVEDFLDDMCGKLLRPERHGLRQREYLTEVIDAAHGYYADRIWMLQVLSNQVSSKGLARKLTDAATMLSEALERPRGNFYLINGGDLVQEKNETVVHGSAGVVASKSTVTMRDVNMGTQGADLAALVEKLEAEVAALRGKVTDEAADQAEDAVASVNKELAAKEPDKPGMLRRLNALVALAKGAGGAGTAVAAAVTALRAALGL</sequence>
<reference evidence="1 2" key="1">
    <citation type="submission" date="2019-09" db="EMBL/GenBank/DDBJ databases">
        <authorList>
            <person name="Leyn A S."/>
        </authorList>
    </citation>
    <scope>NUCLEOTIDE SEQUENCE [LARGE SCALE GENOMIC DNA]</scope>
    <source>
        <strain evidence="1">AA231_1</strain>
    </source>
</reference>
<gene>
    <name evidence="1" type="ORF">AA23TX_06101</name>
</gene>
<accession>A0A6I8LVB9</accession>